<dbReference type="PROSITE" id="PS00793">
    <property type="entry name" value="DHPS_2"/>
    <property type="match status" value="1"/>
</dbReference>
<keyword evidence="6" id="KW-0479">Metal-binding</keyword>
<keyword evidence="7" id="KW-0460">Magnesium</keyword>
<comment type="catalytic activity">
    <reaction evidence="1">
        <text>(7,8-dihydropterin-6-yl)methyl diphosphate + 4-aminobenzoate = 7,8-dihydropteroate + diphosphate</text>
        <dbReference type="Rhea" id="RHEA:19949"/>
        <dbReference type="ChEBI" id="CHEBI:17836"/>
        <dbReference type="ChEBI" id="CHEBI:17839"/>
        <dbReference type="ChEBI" id="CHEBI:33019"/>
        <dbReference type="ChEBI" id="CHEBI:72950"/>
        <dbReference type="EC" id="2.5.1.15"/>
    </reaction>
</comment>
<dbReference type="Pfam" id="PF00809">
    <property type="entry name" value="Pterin_bind"/>
    <property type="match status" value="1"/>
</dbReference>
<evidence type="ECO:0000256" key="7">
    <source>
        <dbReference type="ARBA" id="ARBA00022842"/>
    </source>
</evidence>
<dbReference type="AlphaFoldDB" id="A0A917IZ25"/>
<dbReference type="InterPro" id="IPR006390">
    <property type="entry name" value="DHP_synth_dom"/>
</dbReference>
<keyword evidence="5" id="KW-0808">Transferase</keyword>
<dbReference type="EC" id="2.5.1.15" evidence="4"/>
<dbReference type="NCBIfam" id="TIGR01496">
    <property type="entry name" value="DHPS"/>
    <property type="match status" value="1"/>
</dbReference>
<dbReference type="RefSeq" id="WP_188952257.1">
    <property type="nucleotide sequence ID" value="NZ_BMIB01000002.1"/>
</dbReference>
<dbReference type="GO" id="GO:0004156">
    <property type="term" value="F:dihydropteroate synthase activity"/>
    <property type="evidence" value="ECO:0007669"/>
    <property type="project" value="UniProtKB-EC"/>
</dbReference>
<dbReference type="Proteomes" id="UP000627292">
    <property type="component" value="Unassembled WGS sequence"/>
</dbReference>
<dbReference type="PANTHER" id="PTHR20941:SF1">
    <property type="entry name" value="FOLIC ACID SYNTHESIS PROTEIN FOL1"/>
    <property type="match status" value="1"/>
</dbReference>
<evidence type="ECO:0000256" key="5">
    <source>
        <dbReference type="ARBA" id="ARBA00022679"/>
    </source>
</evidence>
<evidence type="ECO:0000256" key="2">
    <source>
        <dbReference type="ARBA" id="ARBA00001946"/>
    </source>
</evidence>
<dbReference type="InterPro" id="IPR000489">
    <property type="entry name" value="Pterin-binding_dom"/>
</dbReference>
<dbReference type="GO" id="GO:0046654">
    <property type="term" value="P:tetrahydrofolate biosynthetic process"/>
    <property type="evidence" value="ECO:0007669"/>
    <property type="project" value="TreeGrafter"/>
</dbReference>
<accession>A0A917IZ25</accession>
<dbReference type="EMBL" id="BMIB01000002">
    <property type="protein sequence ID" value="GGH67754.1"/>
    <property type="molecule type" value="Genomic_DNA"/>
</dbReference>
<dbReference type="GO" id="GO:0005829">
    <property type="term" value="C:cytosol"/>
    <property type="evidence" value="ECO:0007669"/>
    <property type="project" value="TreeGrafter"/>
</dbReference>
<comment type="pathway">
    <text evidence="3">Cofactor biosynthesis; tetrahydrofolate biosynthesis; 7,8-dihydrofolate from 2-amino-4-hydroxy-6-hydroxymethyl-7,8-dihydropteridine diphosphate and 4-aminobenzoate: step 1/2.</text>
</comment>
<keyword evidence="8" id="KW-0289">Folate biosynthesis</keyword>
<gene>
    <name evidence="10" type="primary">folP</name>
    <name evidence="10" type="ORF">GCM10011379_23380</name>
</gene>
<evidence type="ECO:0000256" key="6">
    <source>
        <dbReference type="ARBA" id="ARBA00022723"/>
    </source>
</evidence>
<feature type="domain" description="Pterin-binding" evidence="9">
    <location>
        <begin position="23"/>
        <end position="275"/>
    </location>
</feature>
<dbReference type="PROSITE" id="PS50972">
    <property type="entry name" value="PTERIN_BINDING"/>
    <property type="match status" value="1"/>
</dbReference>
<organism evidence="10 11">
    <name type="scientific">Filimonas zeae</name>
    <dbReference type="NCBI Taxonomy" id="1737353"/>
    <lineage>
        <taxon>Bacteria</taxon>
        <taxon>Pseudomonadati</taxon>
        <taxon>Bacteroidota</taxon>
        <taxon>Chitinophagia</taxon>
        <taxon>Chitinophagales</taxon>
        <taxon>Chitinophagaceae</taxon>
        <taxon>Filimonas</taxon>
    </lineage>
</organism>
<evidence type="ECO:0000256" key="4">
    <source>
        <dbReference type="ARBA" id="ARBA00012458"/>
    </source>
</evidence>
<dbReference type="PANTHER" id="PTHR20941">
    <property type="entry name" value="FOLATE SYNTHESIS PROTEINS"/>
    <property type="match status" value="1"/>
</dbReference>
<evidence type="ECO:0000256" key="1">
    <source>
        <dbReference type="ARBA" id="ARBA00000012"/>
    </source>
</evidence>
<sequence>MIQSENKQFTLNCNGRLLPITRPVVMGIINTTPDSFFTGSRKQSVDAALEQAEEMLAQGATILDLGGQSTGPGKPQIDVAAEAERVIPVIAAIRQRFPEAFLSVDTYYSAVARQAAEAGADIINDVSGGTLDAHMLQTVGKLRLPYVCMHMKGTTENMHHHAQYENVTREVLDFFITRIEACRVAGIHDVIIDPGFGFAKTIAHNFQLLKEMQLFSILEKPLLLGISRKSTIHKTLGITPEEALNGTTVLHTVGIQHGADIIRVHDVKEAMQVIKLLEHL</sequence>
<proteinExistence type="predicted"/>
<keyword evidence="11" id="KW-1185">Reference proteome</keyword>
<reference evidence="10" key="2">
    <citation type="submission" date="2020-09" db="EMBL/GenBank/DDBJ databases">
        <authorList>
            <person name="Sun Q."/>
            <person name="Zhou Y."/>
        </authorList>
    </citation>
    <scope>NUCLEOTIDE SEQUENCE</scope>
    <source>
        <strain evidence="10">CGMCC 1.15290</strain>
    </source>
</reference>
<evidence type="ECO:0000256" key="3">
    <source>
        <dbReference type="ARBA" id="ARBA00004763"/>
    </source>
</evidence>
<comment type="caution">
    <text evidence="10">The sequence shown here is derived from an EMBL/GenBank/DDBJ whole genome shotgun (WGS) entry which is preliminary data.</text>
</comment>
<comment type="cofactor">
    <cofactor evidence="2">
        <name>Mg(2+)</name>
        <dbReference type="ChEBI" id="CHEBI:18420"/>
    </cofactor>
</comment>
<dbReference type="GO" id="GO:0046656">
    <property type="term" value="P:folic acid biosynthetic process"/>
    <property type="evidence" value="ECO:0007669"/>
    <property type="project" value="UniProtKB-KW"/>
</dbReference>
<evidence type="ECO:0000259" key="9">
    <source>
        <dbReference type="PROSITE" id="PS50972"/>
    </source>
</evidence>
<dbReference type="SUPFAM" id="SSF51717">
    <property type="entry name" value="Dihydropteroate synthetase-like"/>
    <property type="match status" value="1"/>
</dbReference>
<evidence type="ECO:0000256" key="8">
    <source>
        <dbReference type="ARBA" id="ARBA00022909"/>
    </source>
</evidence>
<evidence type="ECO:0000313" key="11">
    <source>
        <dbReference type="Proteomes" id="UP000627292"/>
    </source>
</evidence>
<dbReference type="InterPro" id="IPR045031">
    <property type="entry name" value="DHP_synth-like"/>
</dbReference>
<dbReference type="GO" id="GO:0046872">
    <property type="term" value="F:metal ion binding"/>
    <property type="evidence" value="ECO:0007669"/>
    <property type="project" value="UniProtKB-KW"/>
</dbReference>
<dbReference type="CDD" id="cd00739">
    <property type="entry name" value="DHPS"/>
    <property type="match status" value="1"/>
</dbReference>
<dbReference type="InterPro" id="IPR011005">
    <property type="entry name" value="Dihydropteroate_synth-like_sf"/>
</dbReference>
<protein>
    <recommendedName>
        <fullName evidence="4">dihydropteroate synthase</fullName>
        <ecNumber evidence="4">2.5.1.15</ecNumber>
    </recommendedName>
</protein>
<evidence type="ECO:0000313" key="10">
    <source>
        <dbReference type="EMBL" id="GGH67754.1"/>
    </source>
</evidence>
<name>A0A917IZ25_9BACT</name>
<reference evidence="10" key="1">
    <citation type="journal article" date="2014" name="Int. J. Syst. Evol. Microbiol.">
        <title>Complete genome sequence of Corynebacterium casei LMG S-19264T (=DSM 44701T), isolated from a smear-ripened cheese.</title>
        <authorList>
            <consortium name="US DOE Joint Genome Institute (JGI-PGF)"/>
            <person name="Walter F."/>
            <person name="Albersmeier A."/>
            <person name="Kalinowski J."/>
            <person name="Ruckert C."/>
        </authorList>
    </citation>
    <scope>NUCLEOTIDE SEQUENCE</scope>
    <source>
        <strain evidence="10">CGMCC 1.15290</strain>
    </source>
</reference>
<dbReference type="Gene3D" id="3.20.20.20">
    <property type="entry name" value="Dihydropteroate synthase-like"/>
    <property type="match status" value="1"/>
</dbReference>